<evidence type="ECO:0000313" key="2">
    <source>
        <dbReference type="EMBL" id="GGP54961.1"/>
    </source>
</evidence>
<keyword evidence="1" id="KW-1133">Transmembrane helix</keyword>
<comment type="caution">
    <text evidence="2">The sequence shown here is derived from an EMBL/GenBank/DDBJ whole genome shotgun (WGS) entry which is preliminary data.</text>
</comment>
<evidence type="ECO:0000256" key="1">
    <source>
        <dbReference type="SAM" id="Phobius"/>
    </source>
</evidence>
<feature type="transmembrane region" description="Helical" evidence="1">
    <location>
        <begin position="22"/>
        <end position="43"/>
    </location>
</feature>
<gene>
    <name evidence="2" type="ORF">GCM10010185_29360</name>
</gene>
<organism evidence="2 3">
    <name type="scientific">Saccharothrix coeruleofusca</name>
    <dbReference type="NCBI Taxonomy" id="33919"/>
    <lineage>
        <taxon>Bacteria</taxon>
        <taxon>Bacillati</taxon>
        <taxon>Actinomycetota</taxon>
        <taxon>Actinomycetes</taxon>
        <taxon>Pseudonocardiales</taxon>
        <taxon>Pseudonocardiaceae</taxon>
        <taxon>Saccharothrix</taxon>
    </lineage>
</organism>
<reference evidence="2" key="2">
    <citation type="submission" date="2020-09" db="EMBL/GenBank/DDBJ databases">
        <authorList>
            <person name="Sun Q."/>
            <person name="Ohkuma M."/>
        </authorList>
    </citation>
    <scope>NUCLEOTIDE SEQUENCE</scope>
    <source>
        <strain evidence="2">JCM 3313</strain>
    </source>
</reference>
<evidence type="ECO:0008006" key="4">
    <source>
        <dbReference type="Google" id="ProtNLM"/>
    </source>
</evidence>
<protein>
    <recommendedName>
        <fullName evidence="4">DUF1360 domain-containing protein</fullName>
    </recommendedName>
</protein>
<name>A0A918ALX9_9PSEU</name>
<sequence length="170" mass="17808">MSLVSSFYRVRAAYSGEDDRPLAGYLASMGTYAGLVGLAAAVGRRRGARLPERFSLADTALLAVATHKASRLLTKSSIASALRAPFTRYEEPAGEAELNESVRADNGVQHAVGELVTCPFCTGVWMAGGLTAGLVLAPRATRLVITALTAVAGSDYLHLAYAAAKKHVAE</sequence>
<proteinExistence type="predicted"/>
<dbReference type="Proteomes" id="UP000639606">
    <property type="component" value="Unassembled WGS sequence"/>
</dbReference>
<dbReference type="InterPro" id="IPR010773">
    <property type="entry name" value="Mycophage_PG1_Gp7"/>
</dbReference>
<accession>A0A918ALX9</accession>
<dbReference type="Pfam" id="PF07098">
    <property type="entry name" value="DUF1360"/>
    <property type="match status" value="1"/>
</dbReference>
<keyword evidence="3" id="KW-1185">Reference proteome</keyword>
<evidence type="ECO:0000313" key="3">
    <source>
        <dbReference type="Proteomes" id="UP000639606"/>
    </source>
</evidence>
<keyword evidence="1" id="KW-0812">Transmembrane</keyword>
<dbReference type="EMBL" id="BMRG01000004">
    <property type="protein sequence ID" value="GGP54961.1"/>
    <property type="molecule type" value="Genomic_DNA"/>
</dbReference>
<reference evidence="2" key="1">
    <citation type="journal article" date="2014" name="Int. J. Syst. Evol. Microbiol.">
        <title>Complete genome sequence of Corynebacterium casei LMG S-19264T (=DSM 44701T), isolated from a smear-ripened cheese.</title>
        <authorList>
            <consortium name="US DOE Joint Genome Institute (JGI-PGF)"/>
            <person name="Walter F."/>
            <person name="Albersmeier A."/>
            <person name="Kalinowski J."/>
            <person name="Ruckert C."/>
        </authorList>
    </citation>
    <scope>NUCLEOTIDE SEQUENCE</scope>
    <source>
        <strain evidence="2">JCM 3313</strain>
    </source>
</reference>
<dbReference type="AlphaFoldDB" id="A0A918ALX9"/>
<keyword evidence="1" id="KW-0472">Membrane</keyword>